<proteinExistence type="predicted"/>
<evidence type="ECO:0000313" key="1">
    <source>
        <dbReference type="EMBL" id="KAL1207289.1"/>
    </source>
</evidence>
<name>A0ABD1AL12_CARAN</name>
<organism evidence="1 2">
    <name type="scientific">Cardamine amara subsp. amara</name>
    <dbReference type="NCBI Taxonomy" id="228776"/>
    <lineage>
        <taxon>Eukaryota</taxon>
        <taxon>Viridiplantae</taxon>
        <taxon>Streptophyta</taxon>
        <taxon>Embryophyta</taxon>
        <taxon>Tracheophyta</taxon>
        <taxon>Spermatophyta</taxon>
        <taxon>Magnoliopsida</taxon>
        <taxon>eudicotyledons</taxon>
        <taxon>Gunneridae</taxon>
        <taxon>Pentapetalae</taxon>
        <taxon>rosids</taxon>
        <taxon>malvids</taxon>
        <taxon>Brassicales</taxon>
        <taxon>Brassicaceae</taxon>
        <taxon>Cardamineae</taxon>
        <taxon>Cardamine</taxon>
    </lineage>
</organism>
<keyword evidence="2" id="KW-1185">Reference proteome</keyword>
<dbReference type="AlphaFoldDB" id="A0ABD1AL12"/>
<protein>
    <submittedName>
        <fullName evidence="1">Uncharacterized protein</fullName>
    </submittedName>
</protein>
<evidence type="ECO:0000313" key="2">
    <source>
        <dbReference type="Proteomes" id="UP001558713"/>
    </source>
</evidence>
<dbReference type="Proteomes" id="UP001558713">
    <property type="component" value="Unassembled WGS sequence"/>
</dbReference>
<accession>A0ABD1AL12</accession>
<reference evidence="1 2" key="1">
    <citation type="submission" date="2024-04" db="EMBL/GenBank/DDBJ databases">
        <title>Genome assembly C_amara_ONT_v2.</title>
        <authorList>
            <person name="Yant L."/>
            <person name="Moore C."/>
            <person name="Slenker M."/>
        </authorList>
    </citation>
    <scope>NUCLEOTIDE SEQUENCE [LARGE SCALE GENOMIC DNA]</scope>
    <source>
        <tissue evidence="1">Leaf</tissue>
    </source>
</reference>
<dbReference type="EMBL" id="JBANAX010000482">
    <property type="protein sequence ID" value="KAL1207289.1"/>
    <property type="molecule type" value="Genomic_DNA"/>
</dbReference>
<sequence length="110" mass="12044">MTQHVLWSPSPPKKHNNFFRSLLFRKKSNSSNKLSKKLSTVGIVEEVFEEGSAMPAERLGSGDCSKDSTTGRGIFTCAICQLDLAPSEGISVHACLIFSTSLKPWQGPFL</sequence>
<gene>
    <name evidence="1" type="ORF">V5N11_028033</name>
</gene>
<comment type="caution">
    <text evidence="1">The sequence shown here is derived from an EMBL/GenBank/DDBJ whole genome shotgun (WGS) entry which is preliminary data.</text>
</comment>